<sequence>MNLYGGCSTQRAWLSRYLRLPPATTVFSRLIGHAPLQLRDLTQGAAVSGPFQKRVLAGVTAVVLSSAVKGGVGKSTVAVGLASALQQGLGLRCGILDADIYGPSVLHLLRASVTQASRDRNPKTSRPLVPLVTESGLKVFGLAALQKRATEALVWRGPVATRAVQQLLFDVDWAPLDILVVDTPPGTGDVLLTLAQQLKVQGAILVTTPPQLVEVQVRRGLEALARLSIPVLGIVENMAYVECSRCQHKEEVFGAPEQRAAALAQAASVQVLAHLPLNKTLCEAADQGRMAQDTAVQTMFSDLAVQVATLLGFPV</sequence>
<dbReference type="SUPFAM" id="SSF52540">
    <property type="entry name" value="P-loop containing nucleoside triphosphate hydrolases"/>
    <property type="match status" value="1"/>
</dbReference>
<dbReference type="CDD" id="cd02037">
    <property type="entry name" value="Mrp_NBP35"/>
    <property type="match status" value="1"/>
</dbReference>
<dbReference type="InterPro" id="IPR033756">
    <property type="entry name" value="YlxH/NBP35"/>
</dbReference>
<keyword evidence="1" id="KW-0479">Metal-binding</keyword>
<evidence type="ECO:0000256" key="1">
    <source>
        <dbReference type="ARBA" id="ARBA00022723"/>
    </source>
</evidence>
<evidence type="ECO:0000256" key="4">
    <source>
        <dbReference type="ARBA" id="ARBA00023004"/>
    </source>
</evidence>
<protein>
    <submittedName>
        <fullName evidence="7">Similar to multidrug resistance protein</fullName>
    </submittedName>
</protein>
<dbReference type="RefSeq" id="XP_005536858.1">
    <property type="nucleotide sequence ID" value="XM_005536801.1"/>
</dbReference>
<dbReference type="GO" id="GO:0140663">
    <property type="term" value="F:ATP-dependent FeS chaperone activity"/>
    <property type="evidence" value="ECO:0007669"/>
    <property type="project" value="InterPro"/>
</dbReference>
<dbReference type="KEGG" id="cme:CYME_CML231C"/>
<evidence type="ECO:0000256" key="3">
    <source>
        <dbReference type="ARBA" id="ARBA00022840"/>
    </source>
</evidence>
<dbReference type="InterPro" id="IPR044304">
    <property type="entry name" value="NUBPL-like"/>
</dbReference>
<dbReference type="OrthoDB" id="1741334at2759"/>
<dbReference type="Proteomes" id="UP000007014">
    <property type="component" value="Chromosome 12"/>
</dbReference>
<name>M1VDI7_CYAM1</name>
<keyword evidence="5" id="KW-0411">Iron-sulfur</keyword>
<evidence type="ECO:0000256" key="2">
    <source>
        <dbReference type="ARBA" id="ARBA00022741"/>
    </source>
</evidence>
<dbReference type="InterPro" id="IPR019591">
    <property type="entry name" value="Mrp/NBP35_ATP-bd"/>
</dbReference>
<evidence type="ECO:0000256" key="6">
    <source>
        <dbReference type="ARBA" id="ARBA00024036"/>
    </source>
</evidence>
<dbReference type="GO" id="GO:0005524">
    <property type="term" value="F:ATP binding"/>
    <property type="evidence" value="ECO:0007669"/>
    <property type="project" value="UniProtKB-KW"/>
</dbReference>
<evidence type="ECO:0000313" key="8">
    <source>
        <dbReference type="Proteomes" id="UP000007014"/>
    </source>
</evidence>
<dbReference type="PANTHER" id="PTHR42961">
    <property type="entry name" value="IRON-SULFUR PROTEIN NUBPL"/>
    <property type="match status" value="1"/>
</dbReference>
<reference evidence="7 8" key="2">
    <citation type="journal article" date="2007" name="BMC Biol.">
        <title>A 100%-complete sequence reveals unusually simple genomic features in the hot-spring red alga Cyanidioschyzon merolae.</title>
        <authorList>
            <person name="Nozaki H."/>
            <person name="Takano H."/>
            <person name="Misumi O."/>
            <person name="Terasawa K."/>
            <person name="Matsuzaki M."/>
            <person name="Maruyama S."/>
            <person name="Nishida K."/>
            <person name="Yagisawa F."/>
            <person name="Yoshida Y."/>
            <person name="Fujiwara T."/>
            <person name="Takio S."/>
            <person name="Tamura K."/>
            <person name="Chung S.J."/>
            <person name="Nakamura S."/>
            <person name="Kuroiwa H."/>
            <person name="Tanaka K."/>
            <person name="Sato N."/>
            <person name="Kuroiwa T."/>
        </authorList>
    </citation>
    <scope>NUCLEOTIDE SEQUENCE [LARGE SCALE GENOMIC DNA]</scope>
    <source>
        <strain evidence="7 8">10D</strain>
    </source>
</reference>
<accession>M1VDI7</accession>
<dbReference type="HAMAP" id="MF_02040">
    <property type="entry name" value="Mrp_NBP35"/>
    <property type="match status" value="1"/>
</dbReference>
<proteinExistence type="inferred from homology"/>
<dbReference type="Gene3D" id="3.40.50.300">
    <property type="entry name" value="P-loop containing nucleotide triphosphate hydrolases"/>
    <property type="match status" value="1"/>
</dbReference>
<comment type="similarity">
    <text evidence="6">Belongs to the Mrp/NBP35 ATP-binding proteins family.</text>
</comment>
<reference evidence="7 8" key="1">
    <citation type="journal article" date="2004" name="Nature">
        <title>Genome sequence of the ultrasmall unicellular red alga Cyanidioschyzon merolae 10D.</title>
        <authorList>
            <person name="Matsuzaki M."/>
            <person name="Misumi O."/>
            <person name="Shin-i T."/>
            <person name="Maruyama S."/>
            <person name="Takahara M."/>
            <person name="Miyagishima S."/>
            <person name="Mori T."/>
            <person name="Nishida K."/>
            <person name="Yagisawa F."/>
            <person name="Nishida K."/>
            <person name="Yoshida Y."/>
            <person name="Nishimura Y."/>
            <person name="Nakao S."/>
            <person name="Kobayashi T."/>
            <person name="Momoyama Y."/>
            <person name="Higashiyama T."/>
            <person name="Minoda A."/>
            <person name="Sano M."/>
            <person name="Nomoto H."/>
            <person name="Oishi K."/>
            <person name="Hayashi H."/>
            <person name="Ohta F."/>
            <person name="Nishizaka S."/>
            <person name="Haga S."/>
            <person name="Miura S."/>
            <person name="Morishita T."/>
            <person name="Kabeya Y."/>
            <person name="Terasawa K."/>
            <person name="Suzuki Y."/>
            <person name="Ishii Y."/>
            <person name="Asakawa S."/>
            <person name="Takano H."/>
            <person name="Ohta N."/>
            <person name="Kuroiwa H."/>
            <person name="Tanaka K."/>
            <person name="Shimizu N."/>
            <person name="Sugano S."/>
            <person name="Sato N."/>
            <person name="Nozaki H."/>
            <person name="Ogasawara N."/>
            <person name="Kohara Y."/>
            <person name="Kuroiwa T."/>
        </authorList>
    </citation>
    <scope>NUCLEOTIDE SEQUENCE [LARGE SCALE GENOMIC DNA]</scope>
    <source>
        <strain evidence="7 8">10D</strain>
    </source>
</reference>
<dbReference type="HOGENOM" id="CLU_024839_0_2_1"/>
<dbReference type="STRING" id="280699.M1VDI7"/>
<dbReference type="AlphaFoldDB" id="M1VDI7"/>
<dbReference type="eggNOG" id="KOG3022">
    <property type="taxonomic scope" value="Eukaryota"/>
</dbReference>
<keyword evidence="3" id="KW-0067">ATP-binding</keyword>
<evidence type="ECO:0000256" key="5">
    <source>
        <dbReference type="ARBA" id="ARBA00023014"/>
    </source>
</evidence>
<dbReference type="PANTHER" id="PTHR42961:SF2">
    <property type="entry name" value="IRON-SULFUR PROTEIN NUBPL"/>
    <property type="match status" value="1"/>
</dbReference>
<keyword evidence="8" id="KW-1185">Reference proteome</keyword>
<dbReference type="GO" id="GO:0016226">
    <property type="term" value="P:iron-sulfur cluster assembly"/>
    <property type="evidence" value="ECO:0007669"/>
    <property type="project" value="InterPro"/>
</dbReference>
<dbReference type="EMBL" id="AP006494">
    <property type="protein sequence ID" value="BAM80822.1"/>
    <property type="molecule type" value="Genomic_DNA"/>
</dbReference>
<organism evidence="7 8">
    <name type="scientific">Cyanidioschyzon merolae (strain NIES-3377 / 10D)</name>
    <name type="common">Unicellular red alga</name>
    <dbReference type="NCBI Taxonomy" id="280699"/>
    <lineage>
        <taxon>Eukaryota</taxon>
        <taxon>Rhodophyta</taxon>
        <taxon>Bangiophyceae</taxon>
        <taxon>Cyanidiales</taxon>
        <taxon>Cyanidiaceae</taxon>
        <taxon>Cyanidioschyzon</taxon>
    </lineage>
</organism>
<dbReference type="GO" id="GO:0051539">
    <property type="term" value="F:4 iron, 4 sulfur cluster binding"/>
    <property type="evidence" value="ECO:0007669"/>
    <property type="project" value="TreeGrafter"/>
</dbReference>
<evidence type="ECO:0000313" key="7">
    <source>
        <dbReference type="EMBL" id="BAM80822.1"/>
    </source>
</evidence>
<dbReference type="Pfam" id="PF10609">
    <property type="entry name" value="ParA"/>
    <property type="match status" value="1"/>
</dbReference>
<keyword evidence="4" id="KW-0408">Iron</keyword>
<dbReference type="Gramene" id="CML231CT">
    <property type="protein sequence ID" value="CML231CT"/>
    <property type="gene ID" value="CML231C"/>
</dbReference>
<dbReference type="InterPro" id="IPR027417">
    <property type="entry name" value="P-loop_NTPase"/>
</dbReference>
<gene>
    <name evidence="7" type="ORF">CYME_CML231C</name>
</gene>
<dbReference type="OMA" id="CNHESHI"/>
<dbReference type="GeneID" id="16994656"/>
<keyword evidence="2" id="KW-0547">Nucleotide-binding</keyword>
<dbReference type="GO" id="GO:0046872">
    <property type="term" value="F:metal ion binding"/>
    <property type="evidence" value="ECO:0007669"/>
    <property type="project" value="UniProtKB-KW"/>
</dbReference>